<evidence type="ECO:0000256" key="1">
    <source>
        <dbReference type="SAM" id="MobiDB-lite"/>
    </source>
</evidence>
<accession>A0A5B7D084</accession>
<protein>
    <submittedName>
        <fullName evidence="2">Uncharacterized protein</fullName>
    </submittedName>
</protein>
<feature type="region of interest" description="Disordered" evidence="1">
    <location>
        <begin position="1"/>
        <end position="27"/>
    </location>
</feature>
<keyword evidence="3" id="KW-1185">Reference proteome</keyword>
<proteinExistence type="predicted"/>
<dbReference type="AlphaFoldDB" id="A0A5B7D084"/>
<evidence type="ECO:0000313" key="2">
    <source>
        <dbReference type="EMBL" id="MPC13896.1"/>
    </source>
</evidence>
<sequence length="89" mass="10089">MEVKVAARKSAQHRHQHHRHAMERQGWELPGREQCSFGMSVHRGISTASLGRRPTTSATLPRAEMISRLWSFVKRSPNMSVITPNVSDV</sequence>
<dbReference type="Proteomes" id="UP000324222">
    <property type="component" value="Unassembled WGS sequence"/>
</dbReference>
<gene>
    <name evidence="2" type="ORF">E2C01_006645</name>
</gene>
<reference evidence="2 3" key="1">
    <citation type="submission" date="2019-05" db="EMBL/GenBank/DDBJ databases">
        <title>Another draft genome of Portunus trituberculatus and its Hox gene families provides insights of decapod evolution.</title>
        <authorList>
            <person name="Jeong J.-H."/>
            <person name="Song I."/>
            <person name="Kim S."/>
            <person name="Choi T."/>
            <person name="Kim D."/>
            <person name="Ryu S."/>
            <person name="Kim W."/>
        </authorList>
    </citation>
    <scope>NUCLEOTIDE SEQUENCE [LARGE SCALE GENOMIC DNA]</scope>
    <source>
        <tissue evidence="2">Muscle</tissue>
    </source>
</reference>
<feature type="compositionally biased region" description="Basic residues" evidence="1">
    <location>
        <begin position="1"/>
        <end position="21"/>
    </location>
</feature>
<organism evidence="2 3">
    <name type="scientific">Portunus trituberculatus</name>
    <name type="common">Swimming crab</name>
    <name type="synonym">Neptunus trituberculatus</name>
    <dbReference type="NCBI Taxonomy" id="210409"/>
    <lineage>
        <taxon>Eukaryota</taxon>
        <taxon>Metazoa</taxon>
        <taxon>Ecdysozoa</taxon>
        <taxon>Arthropoda</taxon>
        <taxon>Crustacea</taxon>
        <taxon>Multicrustacea</taxon>
        <taxon>Malacostraca</taxon>
        <taxon>Eumalacostraca</taxon>
        <taxon>Eucarida</taxon>
        <taxon>Decapoda</taxon>
        <taxon>Pleocyemata</taxon>
        <taxon>Brachyura</taxon>
        <taxon>Eubrachyura</taxon>
        <taxon>Portunoidea</taxon>
        <taxon>Portunidae</taxon>
        <taxon>Portuninae</taxon>
        <taxon>Portunus</taxon>
    </lineage>
</organism>
<evidence type="ECO:0000313" key="3">
    <source>
        <dbReference type="Proteomes" id="UP000324222"/>
    </source>
</evidence>
<name>A0A5B7D084_PORTR</name>
<comment type="caution">
    <text evidence="2">The sequence shown here is derived from an EMBL/GenBank/DDBJ whole genome shotgun (WGS) entry which is preliminary data.</text>
</comment>
<dbReference type="EMBL" id="VSRR010000314">
    <property type="protein sequence ID" value="MPC13896.1"/>
    <property type="molecule type" value="Genomic_DNA"/>
</dbReference>